<organism evidence="1 2">
    <name type="scientific">Hominisplanchenecus murintestinalis</name>
    <dbReference type="NCBI Taxonomy" id="2941517"/>
    <lineage>
        <taxon>Bacteria</taxon>
        <taxon>Bacillati</taxon>
        <taxon>Bacillota</taxon>
        <taxon>Clostridia</taxon>
        <taxon>Lachnospirales</taxon>
        <taxon>Lachnospiraceae</taxon>
        <taxon>Hominisplanchenecus</taxon>
    </lineage>
</organism>
<proteinExistence type="predicted"/>
<dbReference type="Proteomes" id="UP000307720">
    <property type="component" value="Unassembled WGS sequence"/>
</dbReference>
<keyword evidence="2" id="KW-1185">Reference proteome</keyword>
<accession>A0AC61R2P4</accession>
<protein>
    <submittedName>
        <fullName evidence="1">FHA domain-containing protein</fullName>
    </submittedName>
</protein>
<gene>
    <name evidence="1" type="ORF">E5357_02995</name>
</gene>
<evidence type="ECO:0000313" key="1">
    <source>
        <dbReference type="EMBL" id="TGY00482.1"/>
    </source>
</evidence>
<reference evidence="1" key="1">
    <citation type="submission" date="2019-04" db="EMBL/GenBank/DDBJ databases">
        <title>Microbes associate with the intestines of laboratory mice.</title>
        <authorList>
            <person name="Navarre W."/>
            <person name="Wong E."/>
            <person name="Huang K."/>
            <person name="Tropini C."/>
            <person name="Ng K."/>
            <person name="Yu B."/>
        </authorList>
    </citation>
    <scope>NUCLEOTIDE SEQUENCE</scope>
    <source>
        <strain evidence="1">NM72_1-8</strain>
    </source>
</reference>
<name>A0AC61R2P4_9FIRM</name>
<dbReference type="EMBL" id="SRZB01000002">
    <property type="protein sequence ID" value="TGY00482.1"/>
    <property type="molecule type" value="Genomic_DNA"/>
</dbReference>
<sequence length="205" mass="22816">MIKRCNNGHWYDTGMNKVCPHCKRESEKLGIRLDDLEEDDRTISIAEAGLSLGEELGAIIGNAGNMPMPGGMVSESGDDKTISFGFFGMTAVQPVTGWLVCMTGSERGKDYRLHVGKNFVGRSPSMDVVLVDDKKISREKHCSVIYDPKGNLFYVSPESGNLVYLNEELLETSGKLEEDDKITIGDTSLLFIPFSRGNRRWEEEK</sequence>
<evidence type="ECO:0000313" key="2">
    <source>
        <dbReference type="Proteomes" id="UP000307720"/>
    </source>
</evidence>
<comment type="caution">
    <text evidence="1">The sequence shown here is derived from an EMBL/GenBank/DDBJ whole genome shotgun (WGS) entry which is preliminary data.</text>
</comment>